<gene>
    <name evidence="1" type="primary">81</name>
    <name evidence="1" type="ORF">PBI_MRMAGOO_81</name>
</gene>
<accession>A0A1L6BYK1</accession>
<sequence>MSRTRKSAKAAGSTFERQIADCLRDALCDPNIQRAPLWGAVDKGDIVNVRIDGHDLVIQTKNVTKLDLPKGVGDAKVQAVNAEALAGLFVHKRHGKGDPMDQWVSCTVAELVALITKVPVHARTAEGIEGRRD</sequence>
<organism evidence="1 2">
    <name type="scientific">Mycobacterium phage MrMagoo</name>
    <dbReference type="NCBI Taxonomy" id="1927020"/>
    <lineage>
        <taxon>Viruses</taxon>
        <taxon>Duplodnaviria</taxon>
        <taxon>Heunggongvirae</taxon>
        <taxon>Uroviricota</taxon>
        <taxon>Caudoviricetes</taxon>
        <taxon>Vilmaviridae</taxon>
        <taxon>Mclasvirinae</taxon>
        <taxon>Reyvirus</taxon>
        <taxon>Reyvirus mrmagoo</taxon>
    </lineage>
</organism>
<dbReference type="Proteomes" id="UP000225965">
    <property type="component" value="Segment"/>
</dbReference>
<evidence type="ECO:0008006" key="3">
    <source>
        <dbReference type="Google" id="ProtNLM"/>
    </source>
</evidence>
<evidence type="ECO:0000313" key="2">
    <source>
        <dbReference type="Proteomes" id="UP000225965"/>
    </source>
</evidence>
<evidence type="ECO:0000313" key="1">
    <source>
        <dbReference type="EMBL" id="APQ42184.1"/>
    </source>
</evidence>
<dbReference type="GeneID" id="63210644"/>
<keyword evidence="2" id="KW-1185">Reference proteome</keyword>
<proteinExistence type="predicted"/>
<dbReference type="EMBL" id="KY223999">
    <property type="protein sequence ID" value="APQ42184.1"/>
    <property type="molecule type" value="Genomic_DNA"/>
</dbReference>
<reference evidence="1 2" key="1">
    <citation type="submission" date="2016-11" db="EMBL/GenBank/DDBJ databases">
        <authorList>
            <person name="Brown T."/>
            <person name="Davidson K."/>
            <person name="Doll Z."/>
            <person name="Jansson R."/>
            <person name="Janyszek T."/>
            <person name="Lwin C."/>
            <person name="Patil S."/>
            <person name="Piper J."/>
            <person name="Rajendiran N."/>
            <person name="Rittenhouse N.L."/>
            <person name="Younker T.P."/>
            <person name="Zhang J."/>
            <person name="Garlena R.A."/>
            <person name="Russell D.A."/>
            <person name="Pope W.H."/>
            <person name="Jacobs-Sera D."/>
            <person name="Hatfull G.F."/>
        </authorList>
    </citation>
    <scope>NUCLEOTIDE SEQUENCE [LARGE SCALE GENOMIC DNA]</scope>
</reference>
<dbReference type="RefSeq" id="YP_010013987.1">
    <property type="nucleotide sequence ID" value="NC_053515.1"/>
</dbReference>
<name>A0A1L6BYK1_9CAUD</name>
<dbReference type="KEGG" id="vg:63210644"/>
<protein>
    <recommendedName>
        <fullName evidence="3">Holliday junction resolvase</fullName>
    </recommendedName>
</protein>